<evidence type="ECO:0000256" key="17">
    <source>
        <dbReference type="HAMAP-Rule" id="MF_02089"/>
    </source>
</evidence>
<evidence type="ECO:0000256" key="3">
    <source>
        <dbReference type="ARBA" id="ARBA00008207"/>
    </source>
</evidence>
<dbReference type="UniPathway" id="UPA00392"/>
<evidence type="ECO:0000256" key="14">
    <source>
        <dbReference type="ARBA" id="ARBA00023284"/>
    </source>
</evidence>
<evidence type="ECO:0000256" key="2">
    <source>
        <dbReference type="ARBA" id="ARBA00004691"/>
    </source>
</evidence>
<dbReference type="AlphaFoldDB" id="A0A1S8MT56"/>
<dbReference type="RefSeq" id="WP_077866908.1">
    <property type="nucleotide sequence ID" value="NZ_LZYZ01000008.1"/>
</dbReference>
<evidence type="ECO:0000256" key="7">
    <source>
        <dbReference type="ARBA" id="ARBA00022694"/>
    </source>
</evidence>
<feature type="binding site" evidence="17">
    <location>
        <position position="31"/>
    </location>
    <ligand>
        <name>[4Fe-4S] cluster</name>
        <dbReference type="ChEBI" id="CHEBI:49883"/>
    </ligand>
</feature>
<evidence type="ECO:0000256" key="4">
    <source>
        <dbReference type="ARBA" id="ARBA00012622"/>
    </source>
</evidence>
<evidence type="ECO:0000256" key="16">
    <source>
        <dbReference type="ARBA" id="ARBA00047415"/>
    </source>
</evidence>
<dbReference type="PANTHER" id="PTHR36701">
    <property type="entry name" value="EPOXYQUEUOSINE REDUCTASE QUEH"/>
    <property type="match status" value="1"/>
</dbReference>
<evidence type="ECO:0000256" key="11">
    <source>
        <dbReference type="ARBA" id="ARBA00023004"/>
    </source>
</evidence>
<keyword evidence="10 17" id="KW-0560">Oxidoreductase</keyword>
<dbReference type="STRING" id="169679.CSACC_31440"/>
<evidence type="ECO:0000256" key="1">
    <source>
        <dbReference type="ARBA" id="ARBA00002268"/>
    </source>
</evidence>
<dbReference type="GO" id="GO:0051539">
    <property type="term" value="F:4 iron, 4 sulfur cluster binding"/>
    <property type="evidence" value="ECO:0007669"/>
    <property type="project" value="UniProtKB-UniRule"/>
</dbReference>
<keyword evidence="6 17" id="KW-0004">4Fe-4S</keyword>
<keyword evidence="12 17" id="KW-0411">Iron-sulfur</keyword>
<dbReference type="GO" id="GO:0008616">
    <property type="term" value="P:tRNA queuosine(34) biosynthetic process"/>
    <property type="evidence" value="ECO:0007669"/>
    <property type="project" value="UniProtKB-UniRule"/>
</dbReference>
<dbReference type="HAMAP" id="MF_02089">
    <property type="entry name" value="QueH"/>
    <property type="match status" value="1"/>
</dbReference>
<accession>A0A1S8MT56</accession>
<dbReference type="InterPro" id="IPR003828">
    <property type="entry name" value="QueH"/>
</dbReference>
<evidence type="ECO:0000313" key="19">
    <source>
        <dbReference type="Proteomes" id="UP000191154"/>
    </source>
</evidence>
<dbReference type="GO" id="GO:0046872">
    <property type="term" value="F:metal ion binding"/>
    <property type="evidence" value="ECO:0007669"/>
    <property type="project" value="UniProtKB-KW"/>
</dbReference>
<dbReference type="PANTHER" id="PTHR36701:SF1">
    <property type="entry name" value="EPOXYQUEUOSINE REDUCTASE QUEH"/>
    <property type="match status" value="1"/>
</dbReference>
<feature type="disulfide bond" description="Redox-active" evidence="17">
    <location>
        <begin position="195"/>
        <end position="197"/>
    </location>
</feature>
<evidence type="ECO:0000256" key="5">
    <source>
        <dbReference type="ARBA" id="ARBA00016895"/>
    </source>
</evidence>
<evidence type="ECO:0000256" key="6">
    <source>
        <dbReference type="ARBA" id="ARBA00022485"/>
    </source>
</evidence>
<proteinExistence type="inferred from homology"/>
<dbReference type="Proteomes" id="UP000191154">
    <property type="component" value="Unassembled WGS sequence"/>
</dbReference>
<dbReference type="Pfam" id="PF02677">
    <property type="entry name" value="QueH"/>
    <property type="match status" value="1"/>
</dbReference>
<comment type="catalytic activity">
    <reaction evidence="16 17">
        <text>epoxyqueuosine(34) in tRNA + AH2 = queuosine(34) in tRNA + A + H2O</text>
        <dbReference type="Rhea" id="RHEA:32159"/>
        <dbReference type="Rhea" id="RHEA-COMP:18571"/>
        <dbReference type="Rhea" id="RHEA-COMP:18582"/>
        <dbReference type="ChEBI" id="CHEBI:13193"/>
        <dbReference type="ChEBI" id="CHEBI:15377"/>
        <dbReference type="ChEBI" id="CHEBI:17499"/>
        <dbReference type="ChEBI" id="CHEBI:194431"/>
        <dbReference type="ChEBI" id="CHEBI:194443"/>
        <dbReference type="EC" id="1.17.99.6"/>
    </reaction>
</comment>
<keyword evidence="8 17" id="KW-0479">Metal-binding</keyword>
<sequence>MNKINYQKELDALIDTLVKEDKQPKLLLHSCCAPCSSYILEYLSQYFHITVFFYNPNIYPNEEYSRRVEEQKKFISELKVKYQIKFLEGKYDTDAFYALSKGLEAEREGGERCFKCYELRLREAAIIVKEGDYDYFTTTLSISPHKNSQKLNEIGRRLSQEYNAKYLYSDFKKKEGYKRSIELSNEYNLYRQDYCGCVFSKNERINFLKNCAQE</sequence>
<gene>
    <name evidence="17" type="primary">queH</name>
    <name evidence="18" type="ORF">CLOSAC_38910</name>
</gene>
<keyword evidence="7 17" id="KW-0819">tRNA processing</keyword>
<reference evidence="18 19" key="1">
    <citation type="submission" date="2016-05" db="EMBL/GenBank/DDBJ databases">
        <title>Microbial solvent formation.</title>
        <authorList>
            <person name="Poehlein A."/>
            <person name="Montoya Solano J.D."/>
            <person name="Flitsch S."/>
            <person name="Krabben P."/>
            <person name="Duerre P."/>
            <person name="Daniel R."/>
        </authorList>
    </citation>
    <scope>NUCLEOTIDE SEQUENCE [LARGE SCALE GENOMIC DNA]</scope>
    <source>
        <strain evidence="18 19">L1-8</strain>
    </source>
</reference>
<evidence type="ECO:0000256" key="9">
    <source>
        <dbReference type="ARBA" id="ARBA00022785"/>
    </source>
</evidence>
<evidence type="ECO:0000313" key="18">
    <source>
        <dbReference type="EMBL" id="OOM07362.1"/>
    </source>
</evidence>
<keyword evidence="14 17" id="KW-0676">Redox-active center</keyword>
<feature type="binding site" evidence="17">
    <location>
        <position position="113"/>
    </location>
    <ligand>
        <name>[4Fe-4S] cluster</name>
        <dbReference type="ChEBI" id="CHEBI:49883"/>
    </ligand>
</feature>
<evidence type="ECO:0000256" key="10">
    <source>
        <dbReference type="ARBA" id="ARBA00023002"/>
    </source>
</evidence>
<protein>
    <recommendedName>
        <fullName evidence="5 17">Epoxyqueuosine reductase QueH</fullName>
        <ecNumber evidence="4 17">1.17.99.6</ecNumber>
    </recommendedName>
    <alternativeName>
        <fullName evidence="15 17">Queuosine biosynthesis protein QueH</fullName>
    </alternativeName>
</protein>
<comment type="pathway">
    <text evidence="2 17">tRNA modification; tRNA-queuosine biosynthesis.</text>
</comment>
<comment type="caution">
    <text evidence="18">The sequence shown here is derived from an EMBL/GenBank/DDBJ whole genome shotgun (WGS) entry which is preliminary data.</text>
</comment>
<name>A0A1S8MT56_CLOSA</name>
<dbReference type="EMBL" id="LZYZ01000008">
    <property type="protein sequence ID" value="OOM07362.1"/>
    <property type="molecule type" value="Genomic_DNA"/>
</dbReference>
<evidence type="ECO:0000256" key="15">
    <source>
        <dbReference type="ARBA" id="ARBA00031446"/>
    </source>
</evidence>
<feature type="binding site" evidence="17">
    <location>
        <position position="116"/>
    </location>
    <ligand>
        <name>[4Fe-4S] cluster</name>
        <dbReference type="ChEBI" id="CHEBI:49883"/>
    </ligand>
</feature>
<comment type="function">
    <text evidence="1 17">Catalyzes the conversion of epoxyqueuosine (oQ) to queuosine (Q), which is a hypermodified base found in the wobble positions of tRNA(Asp), tRNA(Asn), tRNA(His) and tRNA(Tyr).</text>
</comment>
<evidence type="ECO:0000256" key="13">
    <source>
        <dbReference type="ARBA" id="ARBA00023157"/>
    </source>
</evidence>
<dbReference type="GO" id="GO:0052693">
    <property type="term" value="F:epoxyqueuosine reductase activity"/>
    <property type="evidence" value="ECO:0007669"/>
    <property type="project" value="UniProtKB-UniRule"/>
</dbReference>
<evidence type="ECO:0000256" key="12">
    <source>
        <dbReference type="ARBA" id="ARBA00023014"/>
    </source>
</evidence>
<keyword evidence="9 17" id="KW-0671">Queuosine biosynthesis</keyword>
<keyword evidence="13 17" id="KW-1015">Disulfide bond</keyword>
<organism evidence="18 19">
    <name type="scientific">Clostridium saccharobutylicum</name>
    <dbReference type="NCBI Taxonomy" id="169679"/>
    <lineage>
        <taxon>Bacteria</taxon>
        <taxon>Bacillati</taxon>
        <taxon>Bacillota</taxon>
        <taxon>Clostridia</taxon>
        <taxon>Eubacteriales</taxon>
        <taxon>Clostridiaceae</taxon>
        <taxon>Clostridium</taxon>
    </lineage>
</organism>
<feature type="binding site" evidence="17">
    <location>
        <position position="32"/>
    </location>
    <ligand>
        <name>[4Fe-4S] cluster</name>
        <dbReference type="ChEBI" id="CHEBI:49883"/>
    </ligand>
</feature>
<dbReference type="EC" id="1.17.99.6" evidence="4 17"/>
<keyword evidence="11 17" id="KW-0408">Iron</keyword>
<comment type="similarity">
    <text evidence="3 17">Belongs to the QueH family.</text>
</comment>
<evidence type="ECO:0000256" key="8">
    <source>
        <dbReference type="ARBA" id="ARBA00022723"/>
    </source>
</evidence>